<evidence type="ECO:0000256" key="8">
    <source>
        <dbReference type="ARBA" id="ARBA00047883"/>
    </source>
</evidence>
<dbReference type="FunFam" id="3.20.20.70:FF:000096">
    <property type="entry name" value="Thiamine-phosphate synthase"/>
    <property type="match status" value="1"/>
</dbReference>
<comment type="caution">
    <text evidence="13">The sequence shown here is derived from an EMBL/GenBank/DDBJ whole genome shotgun (WGS) entry which is preliminary data.</text>
</comment>
<evidence type="ECO:0000256" key="5">
    <source>
        <dbReference type="ARBA" id="ARBA00022977"/>
    </source>
</evidence>
<feature type="binding site" evidence="9">
    <location>
        <begin position="140"/>
        <end position="142"/>
    </location>
    <ligand>
        <name>2-[(2R,5Z)-2-carboxy-4-methylthiazol-5(2H)-ylidene]ethyl phosphate</name>
        <dbReference type="ChEBI" id="CHEBI:62899"/>
    </ligand>
</feature>
<sequence>MNTRFSSGQLRKYFIMGSQNCHHDPLQLLESALSAGITSFQFREKGEGSLTGNDKLVLGRKMRAICARYGVPFIVNDDIELVEPLKADGIHVGQNDVPINELRQLFPDKVIGLSVSNKNELANSPIQLTDYLGAGPVFNTTTKSDAKQAVGIEWIKAIRNEYPDLPIVGIGGITINNAASVLEAGANGVAVISAITKAKDITEAVQYL</sequence>
<comment type="pathway">
    <text evidence="1 9 11">Cofactor biosynthesis; thiamine diphosphate biosynthesis; thiamine phosphate from 4-amino-2-methyl-5-diphosphomethylpyrimidine and 4-methyl-5-(2-phosphoethyl)-thiazole: step 1/1.</text>
</comment>
<dbReference type="AlphaFoldDB" id="A0A9W5X5W2"/>
<gene>
    <name evidence="9 13" type="primary">thiE</name>
    <name evidence="13" type="ORF">GCM10011409_20360</name>
</gene>
<comment type="cofactor">
    <cofactor evidence="9">
        <name>Mg(2+)</name>
        <dbReference type="ChEBI" id="CHEBI:18420"/>
    </cofactor>
    <text evidence="9">Binds 1 Mg(2+) ion per subunit.</text>
</comment>
<evidence type="ECO:0000256" key="9">
    <source>
        <dbReference type="HAMAP-Rule" id="MF_00097"/>
    </source>
</evidence>
<protein>
    <recommendedName>
        <fullName evidence="9">Thiamine-phosphate synthase</fullName>
        <shortName evidence="9">TP synthase</shortName>
        <shortName evidence="9">TPS</shortName>
        <ecNumber evidence="9">2.5.1.3</ecNumber>
    </recommendedName>
    <alternativeName>
        <fullName evidence="9">Thiamine-phosphate pyrophosphorylase</fullName>
        <shortName evidence="9">TMP pyrophosphorylase</shortName>
        <shortName evidence="9">TMP-PPase</shortName>
    </alternativeName>
</protein>
<reference evidence="13" key="2">
    <citation type="submission" date="2020-09" db="EMBL/GenBank/DDBJ databases">
        <authorList>
            <person name="Sun Q."/>
            <person name="Zhou Y."/>
        </authorList>
    </citation>
    <scope>NUCLEOTIDE SEQUENCE</scope>
    <source>
        <strain evidence="13">CGMCC 1.15454</strain>
    </source>
</reference>
<evidence type="ECO:0000256" key="2">
    <source>
        <dbReference type="ARBA" id="ARBA00022679"/>
    </source>
</evidence>
<evidence type="ECO:0000313" key="13">
    <source>
        <dbReference type="EMBL" id="GGB42698.1"/>
    </source>
</evidence>
<feature type="binding site" evidence="9">
    <location>
        <begin position="192"/>
        <end position="193"/>
    </location>
    <ligand>
        <name>2-[(2R,5Z)-2-carboxy-4-methylthiazol-5(2H)-ylidene]ethyl phosphate</name>
        <dbReference type="ChEBI" id="CHEBI:62899"/>
    </ligand>
</feature>
<proteinExistence type="inferred from homology"/>
<dbReference type="GO" id="GO:0004789">
    <property type="term" value="F:thiamine-phosphate diphosphorylase activity"/>
    <property type="evidence" value="ECO:0007669"/>
    <property type="project" value="UniProtKB-UniRule"/>
</dbReference>
<dbReference type="Proteomes" id="UP000621492">
    <property type="component" value="Unassembled WGS sequence"/>
</dbReference>
<comment type="catalytic activity">
    <reaction evidence="7 9 10">
        <text>2-(2-carboxy-4-methylthiazol-5-yl)ethyl phosphate + 4-amino-2-methyl-5-(diphosphooxymethyl)pyrimidine + 2 H(+) = thiamine phosphate + CO2 + diphosphate</text>
        <dbReference type="Rhea" id="RHEA:47848"/>
        <dbReference type="ChEBI" id="CHEBI:15378"/>
        <dbReference type="ChEBI" id="CHEBI:16526"/>
        <dbReference type="ChEBI" id="CHEBI:33019"/>
        <dbReference type="ChEBI" id="CHEBI:37575"/>
        <dbReference type="ChEBI" id="CHEBI:57841"/>
        <dbReference type="ChEBI" id="CHEBI:62890"/>
        <dbReference type="EC" id="2.5.1.3"/>
    </reaction>
</comment>
<dbReference type="CDD" id="cd00564">
    <property type="entry name" value="TMP_TenI"/>
    <property type="match status" value="1"/>
</dbReference>
<feature type="binding site" evidence="9">
    <location>
        <position position="172"/>
    </location>
    <ligand>
        <name>2-[(2R,5Z)-2-carboxy-4-methylthiazol-5(2H)-ylidene]ethyl phosphate</name>
        <dbReference type="ChEBI" id="CHEBI:62899"/>
    </ligand>
</feature>
<evidence type="ECO:0000256" key="6">
    <source>
        <dbReference type="ARBA" id="ARBA00047334"/>
    </source>
</evidence>
<dbReference type="GO" id="GO:0009228">
    <property type="term" value="P:thiamine biosynthetic process"/>
    <property type="evidence" value="ECO:0007669"/>
    <property type="project" value="UniProtKB-KW"/>
</dbReference>
<dbReference type="SUPFAM" id="SSF51391">
    <property type="entry name" value="Thiamin phosphate synthase"/>
    <property type="match status" value="1"/>
</dbReference>
<feature type="binding site" evidence="9">
    <location>
        <position position="77"/>
    </location>
    <ligand>
        <name>Mg(2+)</name>
        <dbReference type="ChEBI" id="CHEBI:18420"/>
    </ligand>
</feature>
<dbReference type="InterPro" id="IPR022998">
    <property type="entry name" value="ThiamineP_synth_TenI"/>
</dbReference>
<dbReference type="InterPro" id="IPR036206">
    <property type="entry name" value="ThiamineP_synth_sf"/>
</dbReference>
<evidence type="ECO:0000256" key="7">
    <source>
        <dbReference type="ARBA" id="ARBA00047851"/>
    </source>
</evidence>
<keyword evidence="3 9" id="KW-0479">Metal-binding</keyword>
<evidence type="ECO:0000256" key="4">
    <source>
        <dbReference type="ARBA" id="ARBA00022842"/>
    </source>
</evidence>
<keyword evidence="2 9" id="KW-0808">Transferase</keyword>
<dbReference type="EC" id="2.5.1.3" evidence="9"/>
<feature type="binding site" evidence="9">
    <location>
        <position position="96"/>
    </location>
    <ligand>
        <name>Mg(2+)</name>
        <dbReference type="ChEBI" id="CHEBI:18420"/>
    </ligand>
</feature>
<name>A0A9W5X5W2_9BACI</name>
<feature type="binding site" evidence="9">
    <location>
        <position position="76"/>
    </location>
    <ligand>
        <name>4-amino-2-methyl-5-(diphosphooxymethyl)pyrimidine</name>
        <dbReference type="ChEBI" id="CHEBI:57841"/>
    </ligand>
</feature>
<dbReference type="InterPro" id="IPR013785">
    <property type="entry name" value="Aldolase_TIM"/>
</dbReference>
<comment type="function">
    <text evidence="9">Condenses 4-methyl-5-(beta-hydroxyethyl)thiazole monophosphate (THZ-P) and 2-methyl-4-amino-5-hydroxymethyl pyrimidine pyrophosphate (HMP-PP) to form thiamine monophosphate (TMP).</text>
</comment>
<dbReference type="Gene3D" id="3.20.20.70">
    <property type="entry name" value="Aldolase class I"/>
    <property type="match status" value="1"/>
</dbReference>
<evidence type="ECO:0000313" key="14">
    <source>
        <dbReference type="Proteomes" id="UP000621492"/>
    </source>
</evidence>
<dbReference type="InterPro" id="IPR034291">
    <property type="entry name" value="TMP_synthase"/>
</dbReference>
<feature type="binding site" evidence="9">
    <location>
        <position position="143"/>
    </location>
    <ligand>
        <name>4-amino-2-methyl-5-(diphosphooxymethyl)pyrimidine</name>
        <dbReference type="ChEBI" id="CHEBI:57841"/>
    </ligand>
</feature>
<comment type="catalytic activity">
    <reaction evidence="6 9 10">
        <text>4-methyl-5-(2-phosphooxyethyl)-thiazole + 4-amino-2-methyl-5-(diphosphooxymethyl)pyrimidine + H(+) = thiamine phosphate + diphosphate</text>
        <dbReference type="Rhea" id="RHEA:22328"/>
        <dbReference type="ChEBI" id="CHEBI:15378"/>
        <dbReference type="ChEBI" id="CHEBI:33019"/>
        <dbReference type="ChEBI" id="CHEBI:37575"/>
        <dbReference type="ChEBI" id="CHEBI:57841"/>
        <dbReference type="ChEBI" id="CHEBI:58296"/>
        <dbReference type="EC" id="2.5.1.3"/>
    </reaction>
</comment>
<dbReference type="NCBIfam" id="TIGR00693">
    <property type="entry name" value="thiE"/>
    <property type="match status" value="1"/>
</dbReference>
<dbReference type="PANTHER" id="PTHR20857:SF15">
    <property type="entry name" value="THIAMINE-PHOSPHATE SYNTHASE"/>
    <property type="match status" value="1"/>
</dbReference>
<organism evidence="13 14">
    <name type="scientific">Lentibacillus populi</name>
    <dbReference type="NCBI Taxonomy" id="1827502"/>
    <lineage>
        <taxon>Bacteria</taxon>
        <taxon>Bacillati</taxon>
        <taxon>Bacillota</taxon>
        <taxon>Bacilli</taxon>
        <taxon>Bacillales</taxon>
        <taxon>Bacillaceae</taxon>
        <taxon>Lentibacillus</taxon>
    </lineage>
</organism>
<keyword evidence="4 9" id="KW-0460">Magnesium</keyword>
<dbReference type="GO" id="GO:0009229">
    <property type="term" value="P:thiamine diphosphate biosynthetic process"/>
    <property type="evidence" value="ECO:0007669"/>
    <property type="project" value="UniProtKB-UniRule"/>
</dbReference>
<dbReference type="EMBL" id="BMJD01000013">
    <property type="protein sequence ID" value="GGB42698.1"/>
    <property type="molecule type" value="Genomic_DNA"/>
</dbReference>
<keyword evidence="5 9" id="KW-0784">Thiamine biosynthesis</keyword>
<dbReference type="GO" id="GO:0005737">
    <property type="term" value="C:cytoplasm"/>
    <property type="evidence" value="ECO:0007669"/>
    <property type="project" value="TreeGrafter"/>
</dbReference>
<dbReference type="Pfam" id="PF02581">
    <property type="entry name" value="TMP-TENI"/>
    <property type="match status" value="1"/>
</dbReference>
<accession>A0A9W5X5W2</accession>
<feature type="domain" description="Thiamine phosphate synthase/TenI" evidence="12">
    <location>
        <begin position="13"/>
        <end position="195"/>
    </location>
</feature>
<reference evidence="13" key="1">
    <citation type="journal article" date="2014" name="Int. J. Syst. Evol. Microbiol.">
        <title>Complete genome sequence of Corynebacterium casei LMG S-19264T (=DSM 44701T), isolated from a smear-ripened cheese.</title>
        <authorList>
            <consortium name="US DOE Joint Genome Institute (JGI-PGF)"/>
            <person name="Walter F."/>
            <person name="Albersmeier A."/>
            <person name="Kalinowski J."/>
            <person name="Ruckert C."/>
        </authorList>
    </citation>
    <scope>NUCLEOTIDE SEQUENCE</scope>
    <source>
        <strain evidence="13">CGMCC 1.15454</strain>
    </source>
</reference>
<keyword evidence="14" id="KW-1185">Reference proteome</keyword>
<comment type="similarity">
    <text evidence="9 10">Belongs to the thiamine-phosphate synthase family.</text>
</comment>
<evidence type="ECO:0000256" key="1">
    <source>
        <dbReference type="ARBA" id="ARBA00005165"/>
    </source>
</evidence>
<evidence type="ECO:0000256" key="11">
    <source>
        <dbReference type="RuleBase" id="RU004253"/>
    </source>
</evidence>
<dbReference type="GO" id="GO:0000287">
    <property type="term" value="F:magnesium ion binding"/>
    <property type="evidence" value="ECO:0007669"/>
    <property type="project" value="UniProtKB-UniRule"/>
</dbReference>
<dbReference type="RefSeq" id="WP_088051271.1">
    <property type="nucleotide sequence ID" value="NZ_BMJD01000013.1"/>
</dbReference>
<dbReference type="PANTHER" id="PTHR20857">
    <property type="entry name" value="THIAMINE-PHOSPHATE PYROPHOSPHORYLASE"/>
    <property type="match status" value="1"/>
</dbReference>
<evidence type="ECO:0000256" key="10">
    <source>
        <dbReference type="RuleBase" id="RU003826"/>
    </source>
</evidence>
<comment type="catalytic activity">
    <reaction evidence="8 9 10">
        <text>2-[(2R,5Z)-2-carboxy-4-methylthiazol-5(2H)-ylidene]ethyl phosphate + 4-amino-2-methyl-5-(diphosphooxymethyl)pyrimidine + 2 H(+) = thiamine phosphate + CO2 + diphosphate</text>
        <dbReference type="Rhea" id="RHEA:47844"/>
        <dbReference type="ChEBI" id="CHEBI:15378"/>
        <dbReference type="ChEBI" id="CHEBI:16526"/>
        <dbReference type="ChEBI" id="CHEBI:33019"/>
        <dbReference type="ChEBI" id="CHEBI:37575"/>
        <dbReference type="ChEBI" id="CHEBI:57841"/>
        <dbReference type="ChEBI" id="CHEBI:62899"/>
        <dbReference type="EC" id="2.5.1.3"/>
    </reaction>
</comment>
<dbReference type="HAMAP" id="MF_00097">
    <property type="entry name" value="TMP_synthase"/>
    <property type="match status" value="1"/>
</dbReference>
<evidence type="ECO:0000256" key="3">
    <source>
        <dbReference type="ARBA" id="ARBA00022723"/>
    </source>
</evidence>
<evidence type="ECO:0000259" key="12">
    <source>
        <dbReference type="Pfam" id="PF02581"/>
    </source>
</evidence>
<feature type="binding site" evidence="9">
    <location>
        <position position="114"/>
    </location>
    <ligand>
        <name>4-amino-2-methyl-5-(diphosphooxymethyl)pyrimidine</name>
        <dbReference type="ChEBI" id="CHEBI:57841"/>
    </ligand>
</feature>
<feature type="binding site" evidence="9">
    <location>
        <begin position="41"/>
        <end position="45"/>
    </location>
    <ligand>
        <name>4-amino-2-methyl-5-(diphosphooxymethyl)pyrimidine</name>
        <dbReference type="ChEBI" id="CHEBI:57841"/>
    </ligand>
</feature>